<name>A0A3P7LV01_STRVU</name>
<evidence type="ECO:0000256" key="1">
    <source>
        <dbReference type="SAM" id="MobiDB-lite"/>
    </source>
</evidence>
<dbReference type="AlphaFoldDB" id="A0A3P7LV01"/>
<accession>A0A3P7LV01</accession>
<reference evidence="2 3" key="1">
    <citation type="submission" date="2018-11" db="EMBL/GenBank/DDBJ databases">
        <authorList>
            <consortium name="Pathogen Informatics"/>
        </authorList>
    </citation>
    <scope>NUCLEOTIDE SEQUENCE [LARGE SCALE GENOMIC DNA]</scope>
</reference>
<protein>
    <submittedName>
        <fullName evidence="2">Uncharacterized protein</fullName>
    </submittedName>
</protein>
<proteinExistence type="predicted"/>
<keyword evidence="3" id="KW-1185">Reference proteome</keyword>
<organism evidence="2 3">
    <name type="scientific">Strongylus vulgaris</name>
    <name type="common">Blood worm</name>
    <dbReference type="NCBI Taxonomy" id="40348"/>
    <lineage>
        <taxon>Eukaryota</taxon>
        <taxon>Metazoa</taxon>
        <taxon>Ecdysozoa</taxon>
        <taxon>Nematoda</taxon>
        <taxon>Chromadorea</taxon>
        <taxon>Rhabditida</taxon>
        <taxon>Rhabditina</taxon>
        <taxon>Rhabditomorpha</taxon>
        <taxon>Strongyloidea</taxon>
        <taxon>Strongylidae</taxon>
        <taxon>Strongylus</taxon>
    </lineage>
</organism>
<dbReference type="OrthoDB" id="5877749at2759"/>
<evidence type="ECO:0000313" key="2">
    <source>
        <dbReference type="EMBL" id="VDM82912.1"/>
    </source>
</evidence>
<feature type="region of interest" description="Disordered" evidence="1">
    <location>
        <begin position="1"/>
        <end position="51"/>
    </location>
</feature>
<evidence type="ECO:0000313" key="3">
    <source>
        <dbReference type="Proteomes" id="UP000270094"/>
    </source>
</evidence>
<feature type="compositionally biased region" description="Gly residues" evidence="1">
    <location>
        <begin position="85"/>
        <end position="103"/>
    </location>
</feature>
<feature type="region of interest" description="Disordered" evidence="1">
    <location>
        <begin position="121"/>
        <end position="185"/>
    </location>
</feature>
<sequence>MPIQGLPGEAGPDGFPGLEGQLGGNGADAEYCPCPDRSKKVEGAGSGLSHDTEAGLRAKAHEFTPASGSSAPTHFSAPVPHRSSNGGGSGSTGAGGVHGEGSIIGGGNGGVSGAASYNAGSGPGVSAGTSGSSSPLGAEGSAHVPLHEVASGPPIGGIGRAGEAEDAGVGAGPGSSGAYNDNRRSRIRVNKEALARSLRRKLVLL</sequence>
<dbReference type="Proteomes" id="UP000270094">
    <property type="component" value="Unassembled WGS sequence"/>
</dbReference>
<dbReference type="EMBL" id="UYYB01120016">
    <property type="protein sequence ID" value="VDM82912.1"/>
    <property type="molecule type" value="Genomic_DNA"/>
</dbReference>
<gene>
    <name evidence="2" type="ORF">SVUK_LOCUS17910</name>
</gene>
<feature type="region of interest" description="Disordered" evidence="1">
    <location>
        <begin position="63"/>
        <end position="103"/>
    </location>
</feature>